<dbReference type="AlphaFoldDB" id="A0A9J6DGI3"/>
<accession>A0A9J6DGI3</accession>
<organism evidence="2 3">
    <name type="scientific">Rhipicephalus microplus</name>
    <name type="common">Cattle tick</name>
    <name type="synonym">Boophilus microplus</name>
    <dbReference type="NCBI Taxonomy" id="6941"/>
    <lineage>
        <taxon>Eukaryota</taxon>
        <taxon>Metazoa</taxon>
        <taxon>Ecdysozoa</taxon>
        <taxon>Arthropoda</taxon>
        <taxon>Chelicerata</taxon>
        <taxon>Arachnida</taxon>
        <taxon>Acari</taxon>
        <taxon>Parasitiformes</taxon>
        <taxon>Ixodida</taxon>
        <taxon>Ixodoidea</taxon>
        <taxon>Ixodidae</taxon>
        <taxon>Rhipicephalinae</taxon>
        <taxon>Rhipicephalus</taxon>
        <taxon>Boophilus</taxon>
    </lineage>
</organism>
<protein>
    <recommendedName>
        <fullName evidence="4">Tick transposon</fullName>
    </recommendedName>
</protein>
<reference evidence="2" key="1">
    <citation type="journal article" date="2020" name="Cell">
        <title>Large-Scale Comparative Analyses of Tick Genomes Elucidate Their Genetic Diversity and Vector Capacities.</title>
        <authorList>
            <consortium name="Tick Genome and Microbiome Consortium (TIGMIC)"/>
            <person name="Jia N."/>
            <person name="Wang J."/>
            <person name="Shi W."/>
            <person name="Du L."/>
            <person name="Sun Y."/>
            <person name="Zhan W."/>
            <person name="Jiang J.F."/>
            <person name="Wang Q."/>
            <person name="Zhang B."/>
            <person name="Ji P."/>
            <person name="Bell-Sakyi L."/>
            <person name="Cui X.M."/>
            <person name="Yuan T.T."/>
            <person name="Jiang B.G."/>
            <person name="Yang W.F."/>
            <person name="Lam T.T."/>
            <person name="Chang Q.C."/>
            <person name="Ding S.J."/>
            <person name="Wang X.J."/>
            <person name="Zhu J.G."/>
            <person name="Ruan X.D."/>
            <person name="Zhao L."/>
            <person name="Wei J.T."/>
            <person name="Ye R.Z."/>
            <person name="Que T.C."/>
            <person name="Du C.H."/>
            <person name="Zhou Y.H."/>
            <person name="Cheng J.X."/>
            <person name="Dai P.F."/>
            <person name="Guo W.B."/>
            <person name="Han X.H."/>
            <person name="Huang E.J."/>
            <person name="Li L.F."/>
            <person name="Wei W."/>
            <person name="Gao Y.C."/>
            <person name="Liu J.Z."/>
            <person name="Shao H.Z."/>
            <person name="Wang X."/>
            <person name="Wang C.C."/>
            <person name="Yang T.C."/>
            <person name="Huo Q.B."/>
            <person name="Li W."/>
            <person name="Chen H.Y."/>
            <person name="Chen S.E."/>
            <person name="Zhou L.G."/>
            <person name="Ni X.B."/>
            <person name="Tian J.H."/>
            <person name="Sheng Y."/>
            <person name="Liu T."/>
            <person name="Pan Y.S."/>
            <person name="Xia L.Y."/>
            <person name="Li J."/>
            <person name="Zhao F."/>
            <person name="Cao W.C."/>
        </authorList>
    </citation>
    <scope>NUCLEOTIDE SEQUENCE</scope>
    <source>
        <strain evidence="2">Rmic-2018</strain>
    </source>
</reference>
<name>A0A9J6DGI3_RHIMP</name>
<evidence type="ECO:0000256" key="1">
    <source>
        <dbReference type="SAM" id="MobiDB-lite"/>
    </source>
</evidence>
<proteinExistence type="predicted"/>
<reference evidence="2" key="2">
    <citation type="submission" date="2021-09" db="EMBL/GenBank/DDBJ databases">
        <authorList>
            <person name="Jia N."/>
            <person name="Wang J."/>
            <person name="Shi W."/>
            <person name="Du L."/>
            <person name="Sun Y."/>
            <person name="Zhan W."/>
            <person name="Jiang J."/>
            <person name="Wang Q."/>
            <person name="Zhang B."/>
            <person name="Ji P."/>
            <person name="Sakyi L.B."/>
            <person name="Cui X."/>
            <person name="Yuan T."/>
            <person name="Jiang B."/>
            <person name="Yang W."/>
            <person name="Lam T.T.-Y."/>
            <person name="Chang Q."/>
            <person name="Ding S."/>
            <person name="Wang X."/>
            <person name="Zhu J."/>
            <person name="Ruan X."/>
            <person name="Zhao L."/>
            <person name="Wei J."/>
            <person name="Que T."/>
            <person name="Du C."/>
            <person name="Cheng J."/>
            <person name="Dai P."/>
            <person name="Han X."/>
            <person name="Huang E."/>
            <person name="Gao Y."/>
            <person name="Liu J."/>
            <person name="Shao H."/>
            <person name="Ye R."/>
            <person name="Li L."/>
            <person name="Wei W."/>
            <person name="Wang X."/>
            <person name="Wang C."/>
            <person name="Huo Q."/>
            <person name="Li W."/>
            <person name="Guo W."/>
            <person name="Chen H."/>
            <person name="Chen S."/>
            <person name="Zhou L."/>
            <person name="Zhou L."/>
            <person name="Ni X."/>
            <person name="Tian J."/>
            <person name="Zhou Y."/>
            <person name="Sheng Y."/>
            <person name="Liu T."/>
            <person name="Pan Y."/>
            <person name="Xia L."/>
            <person name="Li J."/>
            <person name="Zhao F."/>
            <person name="Cao W."/>
        </authorList>
    </citation>
    <scope>NUCLEOTIDE SEQUENCE</scope>
    <source>
        <strain evidence="2">Rmic-2018</strain>
        <tissue evidence="2">Larvae</tissue>
    </source>
</reference>
<gene>
    <name evidence="2" type="ORF">HPB51_014871</name>
</gene>
<feature type="region of interest" description="Disordered" evidence="1">
    <location>
        <begin position="173"/>
        <end position="198"/>
    </location>
</feature>
<evidence type="ECO:0008006" key="4">
    <source>
        <dbReference type="Google" id="ProtNLM"/>
    </source>
</evidence>
<dbReference type="Proteomes" id="UP000821866">
    <property type="component" value="Chromosome 7"/>
</dbReference>
<dbReference type="EMBL" id="JABSTU010000009">
    <property type="protein sequence ID" value="KAH8021300.1"/>
    <property type="molecule type" value="Genomic_DNA"/>
</dbReference>
<sequence>MRLDQGTLEKAERRATGALYGLAADTTEQSGKEDPGNPHHRFIACGGVARTSSFPPFLLVTLISLALCRARALAYCIRVGQLPLDVQAAFGTLAPSVGHGRRVCRILRSETLRQARILRDFLYVQVDRGPGDRSARVKKRHEWTKLIDHAVESRWKQELLLLRRQKRRPQVRSAGQLHVEEGISPSRLRQDNAIPGTKVRRGKEKLTCGTAFVSAERFKGCPGQ</sequence>
<evidence type="ECO:0000313" key="3">
    <source>
        <dbReference type="Proteomes" id="UP000821866"/>
    </source>
</evidence>
<dbReference type="VEuPathDB" id="VectorBase:LOC119179348"/>
<comment type="caution">
    <text evidence="2">The sequence shown here is derived from an EMBL/GenBank/DDBJ whole genome shotgun (WGS) entry which is preliminary data.</text>
</comment>
<keyword evidence="3" id="KW-1185">Reference proteome</keyword>
<evidence type="ECO:0000313" key="2">
    <source>
        <dbReference type="EMBL" id="KAH8021300.1"/>
    </source>
</evidence>